<dbReference type="AlphaFoldDB" id="A0AAV7NA22"/>
<keyword evidence="2" id="KW-1185">Reference proteome</keyword>
<organism evidence="1 2">
    <name type="scientific">Pleurodeles waltl</name>
    <name type="common">Iberian ribbed newt</name>
    <dbReference type="NCBI Taxonomy" id="8319"/>
    <lineage>
        <taxon>Eukaryota</taxon>
        <taxon>Metazoa</taxon>
        <taxon>Chordata</taxon>
        <taxon>Craniata</taxon>
        <taxon>Vertebrata</taxon>
        <taxon>Euteleostomi</taxon>
        <taxon>Amphibia</taxon>
        <taxon>Batrachia</taxon>
        <taxon>Caudata</taxon>
        <taxon>Salamandroidea</taxon>
        <taxon>Salamandridae</taxon>
        <taxon>Pleurodelinae</taxon>
        <taxon>Pleurodeles</taxon>
    </lineage>
</organism>
<reference evidence="1" key="1">
    <citation type="journal article" date="2022" name="bioRxiv">
        <title>Sequencing and chromosome-scale assembly of the giantPleurodeles waltlgenome.</title>
        <authorList>
            <person name="Brown T."/>
            <person name="Elewa A."/>
            <person name="Iarovenko S."/>
            <person name="Subramanian E."/>
            <person name="Araus A.J."/>
            <person name="Petzold A."/>
            <person name="Susuki M."/>
            <person name="Suzuki K.-i.T."/>
            <person name="Hayashi T."/>
            <person name="Toyoda A."/>
            <person name="Oliveira C."/>
            <person name="Osipova E."/>
            <person name="Leigh N.D."/>
            <person name="Simon A."/>
            <person name="Yun M.H."/>
        </authorList>
    </citation>
    <scope>NUCLEOTIDE SEQUENCE</scope>
    <source>
        <strain evidence="1">20211129_DDA</strain>
        <tissue evidence="1">Liver</tissue>
    </source>
</reference>
<dbReference type="Proteomes" id="UP001066276">
    <property type="component" value="Chromosome 9"/>
</dbReference>
<evidence type="ECO:0000313" key="1">
    <source>
        <dbReference type="EMBL" id="KAJ1109565.1"/>
    </source>
</evidence>
<accession>A0AAV7NA22</accession>
<gene>
    <name evidence="1" type="ORF">NDU88_006925</name>
</gene>
<proteinExistence type="predicted"/>
<comment type="caution">
    <text evidence="1">The sequence shown here is derived from an EMBL/GenBank/DDBJ whole genome shotgun (WGS) entry which is preliminary data.</text>
</comment>
<protein>
    <submittedName>
        <fullName evidence="1">Uncharacterized protein</fullName>
    </submittedName>
</protein>
<sequence>MDLSGRDLDGYRSGRLSQELRSRPAIHQESCSRLCPAVVVASQEGFSPSGCVLDKVCVPGARSRVGPPATRK</sequence>
<dbReference type="EMBL" id="JANPWB010000013">
    <property type="protein sequence ID" value="KAJ1109565.1"/>
    <property type="molecule type" value="Genomic_DNA"/>
</dbReference>
<name>A0AAV7NA22_PLEWA</name>
<evidence type="ECO:0000313" key="2">
    <source>
        <dbReference type="Proteomes" id="UP001066276"/>
    </source>
</evidence>